<dbReference type="InterPro" id="IPR039910">
    <property type="entry name" value="D15-like"/>
</dbReference>
<organism evidence="8 9">
    <name type="scientific">Winogradskyella wandonensis</name>
    <dbReference type="NCBI Taxonomy" id="1442586"/>
    <lineage>
        <taxon>Bacteria</taxon>
        <taxon>Pseudomonadati</taxon>
        <taxon>Bacteroidota</taxon>
        <taxon>Flavobacteriia</taxon>
        <taxon>Flavobacteriales</taxon>
        <taxon>Flavobacteriaceae</taxon>
        <taxon>Winogradskyella</taxon>
    </lineage>
</organism>
<evidence type="ECO:0000259" key="7">
    <source>
        <dbReference type="Pfam" id="PF07244"/>
    </source>
</evidence>
<dbReference type="InterPro" id="IPR000184">
    <property type="entry name" value="Bac_surfAg_D15"/>
</dbReference>
<evidence type="ECO:0000256" key="3">
    <source>
        <dbReference type="ARBA" id="ARBA00022729"/>
    </source>
</evidence>
<evidence type="ECO:0000256" key="1">
    <source>
        <dbReference type="ARBA" id="ARBA00004370"/>
    </source>
</evidence>
<feature type="domain" description="POTRA" evidence="7">
    <location>
        <begin position="107"/>
        <end position="182"/>
    </location>
</feature>
<comment type="caution">
    <text evidence="8">The sequence shown here is derived from an EMBL/GenBank/DDBJ whole genome shotgun (WGS) entry which is preliminary data.</text>
</comment>
<dbReference type="InterPro" id="IPR010827">
    <property type="entry name" value="BamA/TamA_POTRA"/>
</dbReference>
<feature type="domain" description="Bacterial surface antigen (D15)" evidence="6">
    <location>
        <begin position="560"/>
        <end position="825"/>
    </location>
</feature>
<accession>A0A4R1KQN5</accession>
<evidence type="ECO:0000256" key="5">
    <source>
        <dbReference type="ARBA" id="ARBA00023237"/>
    </source>
</evidence>
<dbReference type="Pfam" id="PF01103">
    <property type="entry name" value="Omp85"/>
    <property type="match status" value="1"/>
</dbReference>
<keyword evidence="3" id="KW-0732">Signal</keyword>
<dbReference type="Gene3D" id="2.40.160.50">
    <property type="entry name" value="membrane protein fhac: a member of the omp85/tpsb transporter family"/>
    <property type="match status" value="1"/>
</dbReference>
<keyword evidence="9" id="KW-1185">Reference proteome</keyword>
<protein>
    <submittedName>
        <fullName evidence="8">Surface antigen-like variable number repeat protein</fullName>
    </submittedName>
</protein>
<evidence type="ECO:0000259" key="6">
    <source>
        <dbReference type="Pfam" id="PF01103"/>
    </source>
</evidence>
<keyword evidence="5" id="KW-0998">Cell outer membrane</keyword>
<dbReference type="Gene3D" id="3.10.20.310">
    <property type="entry name" value="membrane protein fhac"/>
    <property type="match status" value="1"/>
</dbReference>
<dbReference type="EMBL" id="SMGI01000002">
    <property type="protein sequence ID" value="TCK67375.1"/>
    <property type="molecule type" value="Genomic_DNA"/>
</dbReference>
<evidence type="ECO:0000313" key="8">
    <source>
        <dbReference type="EMBL" id="TCK67375.1"/>
    </source>
</evidence>
<dbReference type="Proteomes" id="UP000295714">
    <property type="component" value="Unassembled WGS sequence"/>
</dbReference>
<dbReference type="Pfam" id="PF07244">
    <property type="entry name" value="POTRA"/>
    <property type="match status" value="1"/>
</dbReference>
<dbReference type="PANTHER" id="PTHR12815">
    <property type="entry name" value="SORTING AND ASSEMBLY MACHINERY SAMM50 PROTEIN FAMILY MEMBER"/>
    <property type="match status" value="1"/>
</dbReference>
<evidence type="ECO:0000256" key="4">
    <source>
        <dbReference type="ARBA" id="ARBA00023136"/>
    </source>
</evidence>
<dbReference type="PANTHER" id="PTHR12815:SF47">
    <property type="entry name" value="TRANSLOCATION AND ASSEMBLY MODULE SUBUNIT TAMA"/>
    <property type="match status" value="1"/>
</dbReference>
<sequence length="855" mass="97882">MVTLQLKTKQVSFYLLILILLASCNTVKRVKDNQYLLTENKIEVDGKITNKERVTNIPLQKPNTEIPFLGIPFKLHIYNLARPNIDSILQAKIYDDSSKVKRKIKLLSKKQLRRELQARRNFNSWLKRIGEAPTILNEDKTEKTKNRLRAYYFKRGWLYNEVDYEIKRDSNKTAKVKYIVTKNQPSVLDTLKTTISTPIVDSIYQANKNESFLKKGEQYEEDNFTKERSRINNLMRNSGVYFFGEDYVRFEIDTFKSRNTYNSELIIGNRTIRYDDSTNTKPFKIYTIKDVNIFTDASNENRIEGNQISDSTNYNGYNIYSFDKLRFKPKALTDAVFIKRGEIYRDIDRTRTSRYLNQLQMFRYPGVDFVPNEADSTLTANIFLSPRKKYELGFSFDVSQSNIQTIGFAFSTGLKIRNVFRGAETLDISALGSIGASEDVSDSDNTFFNINEFGGSIGLTIPRLFFPFNTEKIIPKTMSPSTRINLSATSQQNIGLDRQTLSGIFAYNWFPSEKVTNNLELFNIQYVRNLNPENYFGVYVNSFNRLNEIARNIGYINDTETLVNAPADFSPADVFINDVLSGNTSLTGTDDAFIDVSNISQRQDRLTEDNLIISSSFDYKRDTRSDLSDNSFSTFKFHVETAGNLMSGISSLTGTDKNANDRYEILNVPFSQYFKTELDYVKYFGLRGRKNVLAFRSYLGLAIPFGNSNNIPFVESFFAGGPNDNRAWTAFNLGPGSSQNTNEFNEANLKLHLSLEQRFNLFGNFDGALFVDAGNIWNAFGNVEDDPNSTFTNLKSLIDIAMGSGFGLRYDFTFFVLRGDIGFKTYDPSLPTGNRWFTNYNFGNATYNIGINYPF</sequence>
<gene>
    <name evidence="8" type="ORF">DFQ05_1149</name>
</gene>
<dbReference type="AlphaFoldDB" id="A0A4R1KQN5"/>
<keyword evidence="2" id="KW-0812">Transmembrane</keyword>
<reference evidence="8 9" key="1">
    <citation type="journal article" date="2015" name="Stand. Genomic Sci.">
        <title>Genomic Encyclopedia of Bacterial and Archaeal Type Strains, Phase III: the genomes of soil and plant-associated and newly described type strains.</title>
        <authorList>
            <person name="Whitman W.B."/>
            <person name="Woyke T."/>
            <person name="Klenk H.P."/>
            <person name="Zhou Y."/>
            <person name="Lilburn T.G."/>
            <person name="Beck B.J."/>
            <person name="De Vos P."/>
            <person name="Vandamme P."/>
            <person name="Eisen J.A."/>
            <person name="Garrity G."/>
            <person name="Hugenholtz P."/>
            <person name="Kyrpides N.C."/>
        </authorList>
    </citation>
    <scope>NUCLEOTIDE SEQUENCE [LARGE SCALE GENOMIC DNA]</scope>
    <source>
        <strain evidence="8 9">CECT 8445</strain>
    </source>
</reference>
<dbReference type="GO" id="GO:0019867">
    <property type="term" value="C:outer membrane"/>
    <property type="evidence" value="ECO:0007669"/>
    <property type="project" value="InterPro"/>
</dbReference>
<comment type="subcellular location">
    <subcellularLocation>
        <location evidence="1">Membrane</location>
    </subcellularLocation>
</comment>
<dbReference type="PROSITE" id="PS51257">
    <property type="entry name" value="PROKAR_LIPOPROTEIN"/>
    <property type="match status" value="1"/>
</dbReference>
<name>A0A4R1KQN5_9FLAO</name>
<evidence type="ECO:0000256" key="2">
    <source>
        <dbReference type="ARBA" id="ARBA00022692"/>
    </source>
</evidence>
<evidence type="ECO:0000313" key="9">
    <source>
        <dbReference type="Proteomes" id="UP000295714"/>
    </source>
</evidence>
<proteinExistence type="predicted"/>
<keyword evidence="4" id="KW-0472">Membrane</keyword>